<dbReference type="InterPro" id="IPR041664">
    <property type="entry name" value="AAA_16"/>
</dbReference>
<dbReference type="Pfam" id="PF00486">
    <property type="entry name" value="Trans_reg_C"/>
    <property type="match status" value="1"/>
</dbReference>
<feature type="repeat" description="TPR" evidence="5">
    <location>
        <begin position="845"/>
        <end position="878"/>
    </location>
</feature>
<evidence type="ECO:0000256" key="4">
    <source>
        <dbReference type="ARBA" id="ARBA00023163"/>
    </source>
</evidence>
<dbReference type="Pfam" id="PF13424">
    <property type="entry name" value="TPR_12"/>
    <property type="match status" value="1"/>
</dbReference>
<dbReference type="PANTHER" id="PTHR35807:SF1">
    <property type="entry name" value="TRANSCRIPTIONAL REGULATOR REDD"/>
    <property type="match status" value="1"/>
</dbReference>
<keyword evidence="2" id="KW-0805">Transcription regulation</keyword>
<dbReference type="PANTHER" id="PTHR35807">
    <property type="entry name" value="TRANSCRIPTIONAL REGULATOR REDD-RELATED"/>
    <property type="match status" value="1"/>
</dbReference>
<organism evidence="8 9">
    <name type="scientific">Phytohabitans flavus</name>
    <dbReference type="NCBI Taxonomy" id="1076124"/>
    <lineage>
        <taxon>Bacteria</taxon>
        <taxon>Bacillati</taxon>
        <taxon>Actinomycetota</taxon>
        <taxon>Actinomycetes</taxon>
        <taxon>Micromonosporales</taxon>
        <taxon>Micromonosporaceae</taxon>
    </lineage>
</organism>
<evidence type="ECO:0000313" key="8">
    <source>
        <dbReference type="EMBL" id="BCB74722.1"/>
    </source>
</evidence>
<evidence type="ECO:0000256" key="3">
    <source>
        <dbReference type="ARBA" id="ARBA00023125"/>
    </source>
</evidence>
<keyword evidence="9" id="KW-1185">Reference proteome</keyword>
<evidence type="ECO:0000259" key="7">
    <source>
        <dbReference type="PROSITE" id="PS51755"/>
    </source>
</evidence>
<dbReference type="RefSeq" id="WP_173034202.1">
    <property type="nucleotide sequence ID" value="NZ_AP022870.1"/>
</dbReference>
<dbReference type="Gene3D" id="3.40.50.300">
    <property type="entry name" value="P-loop containing nucleotide triphosphate hydrolases"/>
    <property type="match status" value="1"/>
</dbReference>
<dbReference type="InterPro" id="IPR001867">
    <property type="entry name" value="OmpR/PhoB-type_DNA-bd"/>
</dbReference>
<dbReference type="InterPro" id="IPR051677">
    <property type="entry name" value="AfsR-DnrI-RedD_regulator"/>
</dbReference>
<dbReference type="InterPro" id="IPR019734">
    <property type="entry name" value="TPR_rpt"/>
</dbReference>
<dbReference type="GO" id="GO:0043531">
    <property type="term" value="F:ADP binding"/>
    <property type="evidence" value="ECO:0007669"/>
    <property type="project" value="InterPro"/>
</dbReference>
<dbReference type="AlphaFoldDB" id="A0A6F8XLM8"/>
<dbReference type="PROSITE" id="PS50005">
    <property type="entry name" value="TPR"/>
    <property type="match status" value="1"/>
</dbReference>
<dbReference type="InterPro" id="IPR036388">
    <property type="entry name" value="WH-like_DNA-bd_sf"/>
</dbReference>
<keyword evidence="4" id="KW-0804">Transcription</keyword>
<dbReference type="Gene3D" id="1.10.10.10">
    <property type="entry name" value="Winged helix-like DNA-binding domain superfamily/Winged helix DNA-binding domain"/>
    <property type="match status" value="1"/>
</dbReference>
<dbReference type="InterPro" id="IPR005158">
    <property type="entry name" value="BTAD"/>
</dbReference>
<dbReference type="SUPFAM" id="SSF46894">
    <property type="entry name" value="C-terminal effector domain of the bipartite response regulators"/>
    <property type="match status" value="1"/>
</dbReference>
<feature type="domain" description="OmpR/PhoB-type" evidence="7">
    <location>
        <begin position="4"/>
        <end position="108"/>
    </location>
</feature>
<dbReference type="GO" id="GO:0006355">
    <property type="term" value="P:regulation of DNA-templated transcription"/>
    <property type="evidence" value="ECO:0007669"/>
    <property type="project" value="InterPro"/>
</dbReference>
<dbReference type="Proteomes" id="UP000502508">
    <property type="component" value="Chromosome"/>
</dbReference>
<comment type="similarity">
    <text evidence="1">Belongs to the AfsR/DnrI/RedD regulatory family.</text>
</comment>
<gene>
    <name evidence="8" type="ORF">Pflav_011320</name>
</gene>
<reference evidence="8 9" key="1">
    <citation type="submission" date="2020-03" db="EMBL/GenBank/DDBJ databases">
        <title>Whole genome shotgun sequence of Phytohabitans flavus NBRC 107702.</title>
        <authorList>
            <person name="Komaki H."/>
            <person name="Tamura T."/>
        </authorList>
    </citation>
    <scope>NUCLEOTIDE SEQUENCE [LARGE SCALE GENOMIC DNA]</scope>
    <source>
        <strain evidence="8 9">NBRC 107702</strain>
    </source>
</reference>
<dbReference type="Pfam" id="PF13191">
    <property type="entry name" value="AAA_16"/>
    <property type="match status" value="1"/>
</dbReference>
<feature type="DNA-binding region" description="OmpR/PhoB-type" evidence="6">
    <location>
        <begin position="4"/>
        <end position="108"/>
    </location>
</feature>
<name>A0A6F8XLM8_9ACTN</name>
<evidence type="ECO:0000256" key="6">
    <source>
        <dbReference type="PROSITE-ProRule" id="PRU01091"/>
    </source>
</evidence>
<dbReference type="EMBL" id="AP022870">
    <property type="protein sequence ID" value="BCB74722.1"/>
    <property type="molecule type" value="Genomic_DNA"/>
</dbReference>
<dbReference type="SMART" id="SM00028">
    <property type="entry name" value="TPR"/>
    <property type="match status" value="3"/>
</dbReference>
<dbReference type="Pfam" id="PF03704">
    <property type="entry name" value="BTAD"/>
    <property type="match status" value="1"/>
</dbReference>
<dbReference type="PROSITE" id="PS51755">
    <property type="entry name" value="OMPR_PHOB"/>
    <property type="match status" value="1"/>
</dbReference>
<dbReference type="GO" id="GO:0003677">
    <property type="term" value="F:DNA binding"/>
    <property type="evidence" value="ECO:0007669"/>
    <property type="project" value="UniProtKB-UniRule"/>
</dbReference>
<accession>A0A6F8XLM8</accession>
<dbReference type="KEGG" id="pfla:Pflav_011320"/>
<dbReference type="InterPro" id="IPR027417">
    <property type="entry name" value="P-loop_NTPase"/>
</dbReference>
<evidence type="ECO:0000256" key="1">
    <source>
        <dbReference type="ARBA" id="ARBA00005820"/>
    </source>
</evidence>
<evidence type="ECO:0000256" key="2">
    <source>
        <dbReference type="ARBA" id="ARBA00023015"/>
    </source>
</evidence>
<protein>
    <submittedName>
        <fullName evidence="8">SARP family transcriptional regulator</fullName>
    </submittedName>
</protein>
<dbReference type="SMART" id="SM01043">
    <property type="entry name" value="BTAD"/>
    <property type="match status" value="1"/>
</dbReference>
<keyword evidence="3 6" id="KW-0238">DNA-binding</keyword>
<dbReference type="InterPro" id="IPR011990">
    <property type="entry name" value="TPR-like_helical_dom_sf"/>
</dbReference>
<reference evidence="8 9" key="2">
    <citation type="submission" date="2020-03" db="EMBL/GenBank/DDBJ databases">
        <authorList>
            <person name="Ichikawa N."/>
            <person name="Kimura A."/>
            <person name="Kitahashi Y."/>
            <person name="Uohara A."/>
        </authorList>
    </citation>
    <scope>NUCLEOTIDE SEQUENCE [LARGE SCALE GENOMIC DNA]</scope>
    <source>
        <strain evidence="8 9">NBRC 107702</strain>
    </source>
</reference>
<sequence length="944" mass="102205">MELIDLMRTAPLRFSVLGPVGLAQDGEPIDLGTPQQRAILALLLVRAGRWVGAAEFVELLWASDPPPSATNLVHRHISTLRRVFEPDLATRAPGRWLLRDGNGYRLTVGAADLDLLRFRELVDQANEALDRDDPARGATLFVEALGLWTNACASGLESVIADPSPFRAIDQERSAAAVTAADAALLSGRSEAVLPAVRAAAAADRLNEPLQARLLRLLGAVGQQGEALRLYRGLSGTLADELGIEPGAVMYEARMEVLRQTERSASTRDRPIVRPAQLPTDLRTFGGRRHELAQLADVLDRLSADGPGVITIDGMPGTGKTTLAVHWARRQAERYPDGQLYVDLRGFAPDAAPLDPAEVLRGFLDALGLPPRRIPDSVEAQARLFREVLAGRRVMVVLDNARDSDHVRHLLPGSPGNLAIVTSRRSLTGLATAHQMTLAPLSPEEARETLVRRLGSTRLADAGQAVDQIIAYCAGLPLALAIVAARAVAHPGFPLDAIADELARSQPTLDALRGGTDVRAVFSWSYRMLDPSSARLFRLLQLHIGPDVSVPVAASLLGGSPAAVREQLAELARNHLITESHPGTYRMHGLVRGYALDLSAELDSAKDRQSAVGRMLDHYLHTAHAAHALLRPQREPIPLPPARPEVVILRPSDYSQAMDWFSAHHRVLADAVGRSVTEGLPSHAWRLALALQPFYQRSGHLHQWESTARIAVDGAVAGSDVTGEAHTRRSLAGALNFQGRYDEALAELARTRDLYAQLGLTADQAYVDINFGTVLGALGRFVEAIGHHQQARERFRVAGHRVGEANAIVSIGWCRARLGELAQAAADARAAMRIYEEVAEQQGVADCWANLGDVTHRLGRYPEAAEAYGRAIDLFRALGHRADQALALVHQGDSQLASGRRCAAWEAWTTAWGLLDGLNSPLAGELRRRLDSLGEPDSLGIHRL</sequence>
<keyword evidence="5" id="KW-0802">TPR repeat</keyword>
<dbReference type="GO" id="GO:0000160">
    <property type="term" value="P:phosphorelay signal transduction system"/>
    <property type="evidence" value="ECO:0007669"/>
    <property type="project" value="InterPro"/>
</dbReference>
<evidence type="ECO:0000313" key="9">
    <source>
        <dbReference type="Proteomes" id="UP000502508"/>
    </source>
</evidence>
<dbReference type="SUPFAM" id="SSF48452">
    <property type="entry name" value="TPR-like"/>
    <property type="match status" value="2"/>
</dbReference>
<evidence type="ECO:0000256" key="5">
    <source>
        <dbReference type="PROSITE-ProRule" id="PRU00339"/>
    </source>
</evidence>
<dbReference type="PRINTS" id="PR00364">
    <property type="entry name" value="DISEASERSIST"/>
</dbReference>
<dbReference type="SUPFAM" id="SSF52540">
    <property type="entry name" value="P-loop containing nucleoside triphosphate hydrolases"/>
    <property type="match status" value="1"/>
</dbReference>
<dbReference type="Gene3D" id="1.25.40.10">
    <property type="entry name" value="Tetratricopeptide repeat domain"/>
    <property type="match status" value="2"/>
</dbReference>
<dbReference type="InterPro" id="IPR016032">
    <property type="entry name" value="Sig_transdc_resp-reg_C-effctor"/>
</dbReference>
<dbReference type="SMART" id="SM00862">
    <property type="entry name" value="Trans_reg_C"/>
    <property type="match status" value="1"/>
</dbReference>
<proteinExistence type="inferred from homology"/>